<dbReference type="EMBL" id="MLCN01000023">
    <property type="protein sequence ID" value="ONG39487.1"/>
    <property type="molecule type" value="Genomic_DNA"/>
</dbReference>
<evidence type="ECO:0000313" key="3">
    <source>
        <dbReference type="EMBL" id="ONG39487.1"/>
    </source>
</evidence>
<accession>A0A1S8CTJ5</accession>
<keyword evidence="1" id="KW-0175">Coiled coil</keyword>
<dbReference type="RefSeq" id="WP_076878276.1">
    <property type="nucleotide sequence ID" value="NZ_MLCN01000023.1"/>
</dbReference>
<name>A0A1S8CTJ5_9GAMM</name>
<protein>
    <submittedName>
        <fullName evidence="3">Uncharacterized protein</fullName>
    </submittedName>
</protein>
<gene>
    <name evidence="3" type="ORF">BKE30_08970</name>
</gene>
<evidence type="ECO:0000256" key="1">
    <source>
        <dbReference type="SAM" id="Coils"/>
    </source>
</evidence>
<keyword evidence="2" id="KW-0812">Transmembrane</keyword>
<feature type="coiled-coil region" evidence="1">
    <location>
        <begin position="165"/>
        <end position="192"/>
    </location>
</feature>
<keyword evidence="4" id="KW-1185">Reference proteome</keyword>
<dbReference type="STRING" id="1907941.BKE30_08970"/>
<dbReference type="AlphaFoldDB" id="A0A1S8CTJ5"/>
<organism evidence="3 4">
    <name type="scientific">Alkanindiges hydrocarboniclasticus</name>
    <dbReference type="NCBI Taxonomy" id="1907941"/>
    <lineage>
        <taxon>Bacteria</taxon>
        <taxon>Pseudomonadati</taxon>
        <taxon>Pseudomonadota</taxon>
        <taxon>Gammaproteobacteria</taxon>
        <taxon>Moraxellales</taxon>
        <taxon>Moraxellaceae</taxon>
        <taxon>Alkanindiges</taxon>
    </lineage>
</organism>
<sequence>MENNLWDPRLLAAFLGAVVTIIIAFIGWLIAAKQRKTDRLLEIRRKTYLDAVSSFTEAISYLTSIPGHLNSAGVNFAEGIANFQKAINQVNLICEVKNSYLINELNNKVIESFFKILKLAAPVHDLQFDINAKTQVQSNLNNRLDSLLERWGLTLEAEILNQEIFENQSKAFERLSEQIQEINAEINQLWENKLNIQKEVSKQSILIVANVSPVATQVEIVLRKELGLPYDKNIAKQREDMLEQQIYASLKLFEDLV</sequence>
<feature type="transmembrane region" description="Helical" evidence="2">
    <location>
        <begin position="12"/>
        <end position="31"/>
    </location>
</feature>
<keyword evidence="2" id="KW-1133">Transmembrane helix</keyword>
<dbReference type="Proteomes" id="UP000192132">
    <property type="component" value="Unassembled WGS sequence"/>
</dbReference>
<evidence type="ECO:0000313" key="4">
    <source>
        <dbReference type="Proteomes" id="UP000192132"/>
    </source>
</evidence>
<evidence type="ECO:0000256" key="2">
    <source>
        <dbReference type="SAM" id="Phobius"/>
    </source>
</evidence>
<proteinExistence type="predicted"/>
<keyword evidence="2" id="KW-0472">Membrane</keyword>
<reference evidence="3 4" key="1">
    <citation type="submission" date="2016-10" db="EMBL/GenBank/DDBJ databases">
        <title>Draft Genome sequence of Alkanindiges sp. strain H1.</title>
        <authorList>
            <person name="Subhash Y."/>
            <person name="Lee S."/>
        </authorList>
    </citation>
    <scope>NUCLEOTIDE SEQUENCE [LARGE SCALE GENOMIC DNA]</scope>
    <source>
        <strain evidence="3 4">H1</strain>
    </source>
</reference>
<comment type="caution">
    <text evidence="3">The sequence shown here is derived from an EMBL/GenBank/DDBJ whole genome shotgun (WGS) entry which is preliminary data.</text>
</comment>